<proteinExistence type="predicted"/>
<sequence length="58" mass="7040">MLGKVDMEVQQLVDMLHLDVEEILRQFHFTFEGKRLTEAESIRFIMYLREELEKKNDP</sequence>
<evidence type="ECO:0000313" key="2">
    <source>
        <dbReference type="Proteomes" id="UP000450917"/>
    </source>
</evidence>
<comment type="caution">
    <text evidence="1">The sequence shown here is derived from an EMBL/GenBank/DDBJ whole genome shotgun (WGS) entry which is preliminary data.</text>
</comment>
<evidence type="ECO:0000313" key="1">
    <source>
        <dbReference type="EMBL" id="MUG71542.1"/>
    </source>
</evidence>
<dbReference type="AlphaFoldDB" id="A0A7X3CSP8"/>
<organism evidence="1 2">
    <name type="scientific">Paenibacillus validus</name>
    <dbReference type="NCBI Taxonomy" id="44253"/>
    <lineage>
        <taxon>Bacteria</taxon>
        <taxon>Bacillati</taxon>
        <taxon>Bacillota</taxon>
        <taxon>Bacilli</taxon>
        <taxon>Bacillales</taxon>
        <taxon>Paenibacillaceae</taxon>
        <taxon>Paenibacillus</taxon>
    </lineage>
</organism>
<gene>
    <name evidence="1" type="ORF">GNP93_12765</name>
</gene>
<protein>
    <submittedName>
        <fullName evidence="1">Uncharacterized protein</fullName>
    </submittedName>
</protein>
<name>A0A7X3CSP8_9BACL</name>
<dbReference type="RefSeq" id="WP_155614775.1">
    <property type="nucleotide sequence ID" value="NZ_WNZX01000009.1"/>
</dbReference>
<dbReference type="EMBL" id="WNZX01000009">
    <property type="protein sequence ID" value="MUG71542.1"/>
    <property type="molecule type" value="Genomic_DNA"/>
</dbReference>
<keyword evidence="2" id="KW-1185">Reference proteome</keyword>
<reference evidence="1 2" key="1">
    <citation type="submission" date="2019-11" db="EMBL/GenBank/DDBJ databases">
        <title>Draft genome sequences of five Paenibacillus species of dairy origin.</title>
        <authorList>
            <person name="Olajide A.M."/>
            <person name="Chen S."/>
            <person name="Lapointe G."/>
        </authorList>
    </citation>
    <scope>NUCLEOTIDE SEQUENCE [LARGE SCALE GENOMIC DNA]</scope>
    <source>
        <strain evidence="1 2">2CS3</strain>
    </source>
</reference>
<accession>A0A7X3CSP8</accession>
<dbReference type="Proteomes" id="UP000450917">
    <property type="component" value="Unassembled WGS sequence"/>
</dbReference>